<accession>A0ABR3MUC6</accession>
<dbReference type="EMBL" id="JAYMGO010000009">
    <property type="protein sequence ID" value="KAL1268227.1"/>
    <property type="molecule type" value="Genomic_DNA"/>
</dbReference>
<organism evidence="1 2">
    <name type="scientific">Cirrhinus molitorella</name>
    <name type="common">mud carp</name>
    <dbReference type="NCBI Taxonomy" id="172907"/>
    <lineage>
        <taxon>Eukaryota</taxon>
        <taxon>Metazoa</taxon>
        <taxon>Chordata</taxon>
        <taxon>Craniata</taxon>
        <taxon>Vertebrata</taxon>
        <taxon>Euteleostomi</taxon>
        <taxon>Actinopterygii</taxon>
        <taxon>Neopterygii</taxon>
        <taxon>Teleostei</taxon>
        <taxon>Ostariophysi</taxon>
        <taxon>Cypriniformes</taxon>
        <taxon>Cyprinidae</taxon>
        <taxon>Labeoninae</taxon>
        <taxon>Labeonini</taxon>
        <taxon>Cirrhinus</taxon>
    </lineage>
</organism>
<protein>
    <submittedName>
        <fullName evidence="1">Uncharacterized protein</fullName>
    </submittedName>
</protein>
<proteinExistence type="predicted"/>
<comment type="caution">
    <text evidence="1">The sequence shown here is derived from an EMBL/GenBank/DDBJ whole genome shotgun (WGS) entry which is preliminary data.</text>
</comment>
<evidence type="ECO:0000313" key="1">
    <source>
        <dbReference type="EMBL" id="KAL1268227.1"/>
    </source>
</evidence>
<reference evidence="1 2" key="1">
    <citation type="submission" date="2023-09" db="EMBL/GenBank/DDBJ databases">
        <authorList>
            <person name="Wang M."/>
        </authorList>
    </citation>
    <scope>NUCLEOTIDE SEQUENCE [LARGE SCALE GENOMIC DNA]</scope>
    <source>
        <strain evidence="1">GT-2023</strain>
        <tissue evidence="1">Liver</tissue>
    </source>
</reference>
<gene>
    <name evidence="1" type="ORF">QQF64_033590</name>
</gene>
<keyword evidence="2" id="KW-1185">Reference proteome</keyword>
<evidence type="ECO:0000313" key="2">
    <source>
        <dbReference type="Proteomes" id="UP001558613"/>
    </source>
</evidence>
<name>A0ABR3MUC6_9TELE</name>
<sequence>MSTELGTWFSSIHPASSAESLQCSTIISVFFRTTIITLVANSTTLEFVSARGVLATSIPVDDDQVTCIPLPKLGQGRTSLSTFCNLMNLAALAGTTMPQHATLTRESLIYRENPRLAVGFSCLQLFSTECRRCGRKVWVVFIPFCFAM</sequence>
<dbReference type="Proteomes" id="UP001558613">
    <property type="component" value="Unassembled WGS sequence"/>
</dbReference>